<feature type="compositionally biased region" description="Low complexity" evidence="4">
    <location>
        <begin position="338"/>
        <end position="355"/>
    </location>
</feature>
<evidence type="ECO:0000256" key="1">
    <source>
        <dbReference type="ARBA" id="ARBA00004604"/>
    </source>
</evidence>
<evidence type="ECO:0000256" key="4">
    <source>
        <dbReference type="SAM" id="MobiDB-lite"/>
    </source>
</evidence>
<organism evidence="6 7">
    <name type="scientific">Tilletia horrida</name>
    <dbReference type="NCBI Taxonomy" id="155126"/>
    <lineage>
        <taxon>Eukaryota</taxon>
        <taxon>Fungi</taxon>
        <taxon>Dikarya</taxon>
        <taxon>Basidiomycota</taxon>
        <taxon>Ustilaginomycotina</taxon>
        <taxon>Exobasidiomycetes</taxon>
        <taxon>Tilletiales</taxon>
        <taxon>Tilletiaceae</taxon>
        <taxon>Tilletia</taxon>
    </lineage>
</organism>
<feature type="compositionally biased region" description="Low complexity" evidence="4">
    <location>
        <begin position="85"/>
        <end position="95"/>
    </location>
</feature>
<comment type="subcellular location">
    <subcellularLocation>
        <location evidence="1">Nucleus</location>
        <location evidence="1">Nucleolus</location>
    </subcellularLocation>
</comment>
<evidence type="ECO:0000256" key="3">
    <source>
        <dbReference type="ARBA" id="ARBA00023242"/>
    </source>
</evidence>
<dbReference type="SMART" id="SM00543">
    <property type="entry name" value="MIF4G"/>
    <property type="match status" value="1"/>
</dbReference>
<dbReference type="Proteomes" id="UP001176521">
    <property type="component" value="Unassembled WGS sequence"/>
</dbReference>
<dbReference type="Pfam" id="PF02854">
    <property type="entry name" value="MIF4G"/>
    <property type="match status" value="1"/>
</dbReference>
<dbReference type="GO" id="GO:0005730">
    <property type="term" value="C:nucleolus"/>
    <property type="evidence" value="ECO:0007669"/>
    <property type="project" value="UniProtKB-SubCell"/>
</dbReference>
<evidence type="ECO:0000259" key="5">
    <source>
        <dbReference type="PROSITE" id="PS51366"/>
    </source>
</evidence>
<dbReference type="PANTHER" id="PTHR18034">
    <property type="entry name" value="CELL CYCLE CONTROL PROTEIN CWF22-RELATED"/>
    <property type="match status" value="1"/>
</dbReference>
<dbReference type="SUPFAM" id="SSF48371">
    <property type="entry name" value="ARM repeat"/>
    <property type="match status" value="1"/>
</dbReference>
<gene>
    <name evidence="6" type="primary">SGD1</name>
    <name evidence="6" type="ORF">OC842_003994</name>
</gene>
<dbReference type="EMBL" id="JAPDMQ010000220">
    <property type="protein sequence ID" value="KAK0530234.1"/>
    <property type="molecule type" value="Genomic_DNA"/>
</dbReference>
<dbReference type="InterPro" id="IPR003890">
    <property type="entry name" value="MIF4G-like_typ-3"/>
</dbReference>
<comment type="caution">
    <text evidence="6">The sequence shown here is derived from an EMBL/GenBank/DDBJ whole genome shotgun (WGS) entry which is preliminary data.</text>
</comment>
<feature type="compositionally biased region" description="Low complexity" evidence="4">
    <location>
        <begin position="362"/>
        <end position="376"/>
    </location>
</feature>
<proteinExistence type="inferred from homology"/>
<feature type="compositionally biased region" description="Basic residues" evidence="4">
    <location>
        <begin position="1"/>
        <end position="12"/>
    </location>
</feature>
<sequence>MVGARGHGRGGRGRGFGPSRGPDSTTQLPAALRKELGIEDAAPAPQQQHGRPTHFAQSSRGRQQVGVLGRKDARKEARAAKKAPARPQVQSQHSSSSKRRHDGADAAAGPSKRPASASAQGPPPKKAKVASKDAVSASSKAEGKKKVAFASTTTKEDDATASRSVQRKHVNAKTQTPLERMLAAQHASNGASSTSLSPGLPATGSIEPPRRKKRSKMTQAEKDEEDEIAWLEAKLKLRGSEGGKGDNEEGDDGLGGLIRELDRYQTGMFEQPGEDESEESDSEEEEEDESSDEQMLEEDSEEEEEEDEDLAAFYTDEDNDSDSTAQLQSKGADESKRAASTTAPSTAPEAASLPSGKYIPPALRRAAAEAASNAEATPGTSKPNISSTPTVDPKLQRTLNGLLNRLSSANLDAILVDILAAYGSYPRAVVTQTLVKLVLETVALQPNLVDSIVILYAALFCALGRSVGVEFGAEAVQVLVGRLVHAHAQIRRRQEQGSVSQADQDDRAGRECLNLAVLLAHTYNLHLVAAPLIYDVVRLCLRESAAARAGQDLELVHLRSVGDEDGATRIEAMVSPEQGIMQEIDVELLLKLVKACGSQMRSDDPSALRDIVALTQERINGSDENSTAALGSRARFMLEALIDLQKARSKPKAGAAAFGADGTVAAEALARYKKYIASMSKRPERLLRSSAASGVSNTDEPLLNIGLRDLADSTRKGRWWLVGAAWTGHGDEGEVSAGAEGVTAKRKLLKKGETQGIDGASSVDGLTKRGGATKTSNSASDASLALLAREHGMNTDARRSVFITLMSSEDYVDASQHLLGLGLNEVQRREVVRVLLHCLGSEPVYNPYYVLIGQQLAADAGAAGGPVLATSSTSGVISTRVTMQYCLWDYFREIGESDVGGATMIASGKGAGDDDDEDEFKGFDDAFGETVGAEEGELGAVSRKMVHLARAYGWWMGKGALNLNILRTVNFAALKQRGRAFVQLLLVHMLLSIQTVSPTKTLTLAWSADKAASRYRPQIENTLVRGTAGNLELARGLLIFVKRHMRSAELMQVAGGAGLKKGTKQALEWAVKVAEEVLEVGIQVAGQV</sequence>
<name>A0AAN6GAE8_9BASI</name>
<reference evidence="6" key="1">
    <citation type="journal article" date="2023" name="PhytoFront">
        <title>Draft Genome Resources of Seven Strains of Tilletia horrida, Causal Agent of Kernel Smut of Rice.</title>
        <authorList>
            <person name="Khanal S."/>
            <person name="Antony Babu S."/>
            <person name="Zhou X.G."/>
        </authorList>
    </citation>
    <scope>NUCLEOTIDE SEQUENCE</scope>
    <source>
        <strain evidence="6">TX3</strain>
    </source>
</reference>
<dbReference type="AlphaFoldDB" id="A0AAN6GAE8"/>
<accession>A0AAN6GAE8</accession>
<dbReference type="GO" id="GO:0003723">
    <property type="term" value="F:RNA binding"/>
    <property type="evidence" value="ECO:0007669"/>
    <property type="project" value="InterPro"/>
</dbReference>
<feature type="compositionally biased region" description="Basic and acidic residues" evidence="4">
    <location>
        <begin position="233"/>
        <end position="247"/>
    </location>
</feature>
<feature type="compositionally biased region" description="Polar residues" evidence="4">
    <location>
        <begin position="45"/>
        <end position="62"/>
    </location>
</feature>
<evidence type="ECO:0000256" key="2">
    <source>
        <dbReference type="ARBA" id="ARBA00006856"/>
    </source>
</evidence>
<evidence type="ECO:0000313" key="7">
    <source>
        <dbReference type="Proteomes" id="UP001176521"/>
    </source>
</evidence>
<feature type="compositionally biased region" description="Acidic residues" evidence="4">
    <location>
        <begin position="272"/>
        <end position="321"/>
    </location>
</feature>
<feature type="domain" description="MI" evidence="5">
    <location>
        <begin position="796"/>
        <end position="971"/>
    </location>
</feature>
<dbReference type="PANTHER" id="PTHR18034:SF4">
    <property type="entry name" value="NUCLEOLAR MIF4G DOMAIN-CONTAINING PROTEIN 1"/>
    <property type="match status" value="1"/>
</dbReference>
<dbReference type="PROSITE" id="PS51366">
    <property type="entry name" value="MI"/>
    <property type="match status" value="1"/>
</dbReference>
<comment type="similarity">
    <text evidence="2">Belongs to the CWC22 family.</text>
</comment>
<evidence type="ECO:0000313" key="6">
    <source>
        <dbReference type="EMBL" id="KAK0530234.1"/>
    </source>
</evidence>
<dbReference type="Gene3D" id="1.25.40.180">
    <property type="match status" value="1"/>
</dbReference>
<dbReference type="InterPro" id="IPR016024">
    <property type="entry name" value="ARM-type_fold"/>
</dbReference>
<feature type="compositionally biased region" description="Polar residues" evidence="4">
    <location>
        <begin position="378"/>
        <end position="390"/>
    </location>
</feature>
<feature type="compositionally biased region" description="Basic and acidic residues" evidence="4">
    <location>
        <begin position="69"/>
        <end position="79"/>
    </location>
</feature>
<feature type="region of interest" description="Disordered" evidence="4">
    <location>
        <begin position="1"/>
        <end position="392"/>
    </location>
</feature>
<feature type="compositionally biased region" description="Polar residues" evidence="4">
    <location>
        <begin position="186"/>
        <end position="197"/>
    </location>
</feature>
<protein>
    <submittedName>
        <fullName evidence="6">Suppressor of glycerol defect</fullName>
    </submittedName>
</protein>
<keyword evidence="7" id="KW-1185">Reference proteome</keyword>
<dbReference type="Pfam" id="PF02847">
    <property type="entry name" value="MA3"/>
    <property type="match status" value="1"/>
</dbReference>
<keyword evidence="3" id="KW-0539">Nucleus</keyword>
<dbReference type="InterPro" id="IPR003891">
    <property type="entry name" value="Initiation_fac_eIF4g_MI"/>
</dbReference>
<dbReference type="GO" id="GO:0042274">
    <property type="term" value="P:ribosomal small subunit biogenesis"/>
    <property type="evidence" value="ECO:0007669"/>
    <property type="project" value="TreeGrafter"/>
</dbReference>
<dbReference type="InterPro" id="IPR050781">
    <property type="entry name" value="CWC22_splicing_factor"/>
</dbReference>